<evidence type="ECO:0000256" key="1">
    <source>
        <dbReference type="ARBA" id="ARBA00004651"/>
    </source>
</evidence>
<accession>A0A4R2M420</accession>
<keyword evidence="4 7" id="KW-0812">Transmembrane</keyword>
<comment type="caution">
    <text evidence="9">The sequence shown here is derived from an EMBL/GenBank/DDBJ whole genome shotgun (WGS) entry which is preliminary data.</text>
</comment>
<evidence type="ECO:0000313" key="9">
    <source>
        <dbReference type="EMBL" id="TCO98823.1"/>
    </source>
</evidence>
<feature type="domain" description="Glycine transporter" evidence="8">
    <location>
        <begin position="97"/>
        <end position="170"/>
    </location>
</feature>
<dbReference type="RefSeq" id="WP_132649362.1">
    <property type="nucleotide sequence ID" value="NZ_CP181386.1"/>
</dbReference>
<feature type="transmembrane region" description="Helical" evidence="7">
    <location>
        <begin position="33"/>
        <end position="54"/>
    </location>
</feature>
<evidence type="ECO:0000256" key="4">
    <source>
        <dbReference type="ARBA" id="ARBA00022692"/>
    </source>
</evidence>
<reference evidence="9 10" key="1">
    <citation type="submission" date="2019-03" db="EMBL/GenBank/DDBJ databases">
        <title>Genomic Encyclopedia of Type Strains, Phase IV (KMG-IV): sequencing the most valuable type-strain genomes for metagenomic binning, comparative biology and taxonomic classification.</title>
        <authorList>
            <person name="Goeker M."/>
        </authorList>
    </citation>
    <scope>NUCLEOTIDE SEQUENCE [LARGE SCALE GENOMIC DNA]</scope>
    <source>
        <strain evidence="9 10">DSM 1709</strain>
    </source>
</reference>
<keyword evidence="5 7" id="KW-1133">Transmembrane helix</keyword>
<evidence type="ECO:0000256" key="2">
    <source>
        <dbReference type="ARBA" id="ARBA00008193"/>
    </source>
</evidence>
<evidence type="ECO:0000259" key="8">
    <source>
        <dbReference type="Pfam" id="PF03458"/>
    </source>
</evidence>
<feature type="transmembrane region" description="Helical" evidence="7">
    <location>
        <begin position="6"/>
        <end position="26"/>
    </location>
</feature>
<comment type="subcellular location">
    <subcellularLocation>
        <location evidence="1">Cell membrane</location>
        <topology evidence="1">Multi-pass membrane protein</topology>
    </subcellularLocation>
</comment>
<evidence type="ECO:0000256" key="6">
    <source>
        <dbReference type="ARBA" id="ARBA00023136"/>
    </source>
</evidence>
<organism evidence="9 10">
    <name type="scientific">Rubrivivax gelatinosus</name>
    <name type="common">Rhodocyclus gelatinosus</name>
    <name type="synonym">Rhodopseudomonas gelatinosa</name>
    <dbReference type="NCBI Taxonomy" id="28068"/>
    <lineage>
        <taxon>Bacteria</taxon>
        <taxon>Pseudomonadati</taxon>
        <taxon>Pseudomonadota</taxon>
        <taxon>Betaproteobacteria</taxon>
        <taxon>Burkholderiales</taxon>
        <taxon>Sphaerotilaceae</taxon>
        <taxon>Rubrivivax</taxon>
    </lineage>
</organism>
<keyword evidence="6 7" id="KW-0472">Membrane</keyword>
<comment type="similarity">
    <text evidence="2">Belongs to the UPF0126 family.</text>
</comment>
<evidence type="ECO:0000256" key="3">
    <source>
        <dbReference type="ARBA" id="ARBA00022475"/>
    </source>
</evidence>
<dbReference type="GeneID" id="99682676"/>
<feature type="transmembrane region" description="Helical" evidence="7">
    <location>
        <begin position="66"/>
        <end position="83"/>
    </location>
</feature>
<dbReference type="PANTHER" id="PTHR30506">
    <property type="entry name" value="INNER MEMBRANE PROTEIN"/>
    <property type="match status" value="1"/>
</dbReference>
<sequence length="210" mass="22634">MHLDLLHLAIEVAATLAFFTAGLLAAARKRLDVVGSFSVACLSAFGGGTMRDLLLDRRPFFWVDNADWLWGLMLLTLLAMRYLDHRHVSTTQRAIQWPDALGLGLFAASGTQIALAAGMPPLIAVLMGTMTAACGGVLRDIACAEVPTAFNDHQPYALCAFVGGWLVVLGEHWGWPPGPSLAAGAALAFGLRAGTLWRDLRLPEWRAGRR</sequence>
<evidence type="ECO:0000256" key="7">
    <source>
        <dbReference type="SAM" id="Phobius"/>
    </source>
</evidence>
<feature type="domain" description="Glycine transporter" evidence="8">
    <location>
        <begin position="9"/>
        <end position="77"/>
    </location>
</feature>
<dbReference type="Pfam" id="PF03458">
    <property type="entry name" value="Gly_transporter"/>
    <property type="match status" value="2"/>
</dbReference>
<protein>
    <submittedName>
        <fullName evidence="9">Putative membrane protein YeiH</fullName>
    </submittedName>
</protein>
<name>A0A4R2M420_RUBGE</name>
<dbReference type="Proteomes" id="UP000295106">
    <property type="component" value="Unassembled WGS sequence"/>
</dbReference>
<dbReference type="PANTHER" id="PTHR30506:SF3">
    <property type="entry name" value="UPF0126 INNER MEMBRANE PROTEIN YADS-RELATED"/>
    <property type="match status" value="1"/>
</dbReference>
<dbReference type="EMBL" id="SLXD01000016">
    <property type="protein sequence ID" value="TCO98823.1"/>
    <property type="molecule type" value="Genomic_DNA"/>
</dbReference>
<dbReference type="GO" id="GO:0005886">
    <property type="term" value="C:plasma membrane"/>
    <property type="evidence" value="ECO:0007669"/>
    <property type="project" value="UniProtKB-SubCell"/>
</dbReference>
<feature type="transmembrane region" description="Helical" evidence="7">
    <location>
        <begin position="95"/>
        <end position="116"/>
    </location>
</feature>
<dbReference type="InterPro" id="IPR005115">
    <property type="entry name" value="Gly_transporter"/>
</dbReference>
<proteinExistence type="inferred from homology"/>
<evidence type="ECO:0000256" key="5">
    <source>
        <dbReference type="ARBA" id="ARBA00022989"/>
    </source>
</evidence>
<gene>
    <name evidence="9" type="ORF">EV684_11684</name>
</gene>
<dbReference type="AlphaFoldDB" id="A0A4R2M420"/>
<dbReference type="OrthoDB" id="9791874at2"/>
<keyword evidence="3" id="KW-1003">Cell membrane</keyword>
<evidence type="ECO:0000313" key="10">
    <source>
        <dbReference type="Proteomes" id="UP000295106"/>
    </source>
</evidence>